<protein>
    <submittedName>
        <fullName evidence="2">Uncharacterized protein</fullName>
    </submittedName>
</protein>
<gene>
    <name evidence="2" type="ORF">A1Q2_04590</name>
</gene>
<feature type="compositionally biased region" description="Low complexity" evidence="1">
    <location>
        <begin position="177"/>
        <end position="196"/>
    </location>
</feature>
<evidence type="ECO:0000313" key="3">
    <source>
        <dbReference type="Proteomes" id="UP000006757"/>
    </source>
</evidence>
<sequence>MPPRKKTSAANRKAAPAAAQKAAAMKSTTAAKRGARATPTPPAATQPTPPAPVPAAPKVTKHEIELEVTLAPVEGNLIRLDFCTGKSAESANLSRKRTLRNAFLTTCWVQGIDDAEVVKCTDVNGKMVADRTLAQILGHHDDTYCNVTFSQFADILHLLITPSSRAMPAIRNERSSSARPPSISRRPSPTPASATALGPCPCHSGSIKPLPRKREVRVRLLLAWQSYPGVEPGLSDPHNLIQADLRVGKGHETLNLHRKRSLRRAFVLCCLVKGLGVRSTDIVTVENEEGKVVDRNEALSDILGDELDDIEFFVTFRTAVHICDKYLCPKDAAPEDELVRRFEELMGLGSS</sequence>
<keyword evidence="3" id="KW-1185">Reference proteome</keyword>
<dbReference type="Proteomes" id="UP000006757">
    <property type="component" value="Unassembled WGS sequence"/>
</dbReference>
<evidence type="ECO:0000256" key="1">
    <source>
        <dbReference type="SAM" id="MobiDB-lite"/>
    </source>
</evidence>
<dbReference type="HOGENOM" id="CLU_790332_0_0_1"/>
<name>K1VNR2_TRIAC</name>
<proteinExistence type="predicted"/>
<evidence type="ECO:0000313" key="2">
    <source>
        <dbReference type="EMBL" id="EKD01092.1"/>
    </source>
</evidence>
<feature type="compositionally biased region" description="Low complexity" evidence="1">
    <location>
        <begin position="8"/>
        <end position="38"/>
    </location>
</feature>
<accession>K1VNR2</accession>
<dbReference type="EMBL" id="AMBO01000325">
    <property type="protein sequence ID" value="EKD01092.1"/>
    <property type="molecule type" value="Genomic_DNA"/>
</dbReference>
<dbReference type="AlphaFoldDB" id="K1VNR2"/>
<comment type="caution">
    <text evidence="2">The sequence shown here is derived from an EMBL/GenBank/DDBJ whole genome shotgun (WGS) entry which is preliminary data.</text>
</comment>
<organism evidence="2 3">
    <name type="scientific">Trichosporon asahii var. asahii (strain CBS 8904)</name>
    <name type="common">Yeast</name>
    <dbReference type="NCBI Taxonomy" id="1220162"/>
    <lineage>
        <taxon>Eukaryota</taxon>
        <taxon>Fungi</taxon>
        <taxon>Dikarya</taxon>
        <taxon>Basidiomycota</taxon>
        <taxon>Agaricomycotina</taxon>
        <taxon>Tremellomycetes</taxon>
        <taxon>Trichosporonales</taxon>
        <taxon>Trichosporonaceae</taxon>
        <taxon>Trichosporon</taxon>
    </lineage>
</organism>
<feature type="compositionally biased region" description="Pro residues" evidence="1">
    <location>
        <begin position="39"/>
        <end position="55"/>
    </location>
</feature>
<dbReference type="InParanoid" id="K1VNR2"/>
<feature type="region of interest" description="Disordered" evidence="1">
    <location>
        <begin position="1"/>
        <end position="56"/>
    </location>
</feature>
<reference evidence="2 3" key="1">
    <citation type="journal article" date="2012" name="Eukaryot. Cell">
        <title>Genome sequence of the Trichosporon asahii environmental strain CBS 8904.</title>
        <authorList>
            <person name="Yang R.Y."/>
            <person name="Li H.T."/>
            <person name="Zhu H."/>
            <person name="Zhou G.P."/>
            <person name="Wang M."/>
            <person name="Wang L."/>
        </authorList>
    </citation>
    <scope>NUCLEOTIDE SEQUENCE [LARGE SCALE GENOMIC DNA]</scope>
    <source>
        <strain evidence="2 3">CBS 8904</strain>
    </source>
</reference>
<feature type="region of interest" description="Disordered" evidence="1">
    <location>
        <begin position="172"/>
        <end position="200"/>
    </location>
</feature>